<evidence type="ECO:0000259" key="1">
    <source>
        <dbReference type="Pfam" id="PF00550"/>
    </source>
</evidence>
<name>A0A037ZII8_9RHOB</name>
<sequence>MAAVTYDDALAALQEIFEDLEDDLDGDGGELSADSKLIDLGMESISLVYLISELQQSYGLGDALFRKMRDENTMLVDMTVDDILKSVVELSLKASA</sequence>
<dbReference type="RefSeq" id="WP_035259202.1">
    <property type="nucleotide sequence ID" value="NZ_JFKE01000004.1"/>
</dbReference>
<evidence type="ECO:0000313" key="2">
    <source>
        <dbReference type="EMBL" id="KAJ55419.1"/>
    </source>
</evidence>
<dbReference type="EMBL" id="JFKE01000004">
    <property type="protein sequence ID" value="KAJ55419.1"/>
    <property type="molecule type" value="Genomic_DNA"/>
</dbReference>
<dbReference type="AlphaFoldDB" id="A0A037ZII8"/>
<dbReference type="OrthoDB" id="7868070at2"/>
<proteinExistence type="predicted"/>
<dbReference type="SUPFAM" id="SSF47336">
    <property type="entry name" value="ACP-like"/>
    <property type="match status" value="1"/>
</dbReference>
<dbReference type="InterPro" id="IPR036736">
    <property type="entry name" value="ACP-like_sf"/>
</dbReference>
<keyword evidence="3" id="KW-1185">Reference proteome</keyword>
<dbReference type="Pfam" id="PF00550">
    <property type="entry name" value="PP-binding"/>
    <property type="match status" value="1"/>
</dbReference>
<dbReference type="Gene3D" id="1.10.1200.10">
    <property type="entry name" value="ACP-like"/>
    <property type="match status" value="1"/>
</dbReference>
<dbReference type="InterPro" id="IPR009081">
    <property type="entry name" value="PP-bd_ACP"/>
</dbReference>
<feature type="domain" description="Carrier" evidence="1">
    <location>
        <begin position="21"/>
        <end position="60"/>
    </location>
</feature>
<dbReference type="Proteomes" id="UP000026249">
    <property type="component" value="Unassembled WGS sequence"/>
</dbReference>
<comment type="caution">
    <text evidence="2">The sequence shown here is derived from an EMBL/GenBank/DDBJ whole genome shotgun (WGS) entry which is preliminary data.</text>
</comment>
<reference evidence="2 3" key="1">
    <citation type="submission" date="2014-03" db="EMBL/GenBank/DDBJ databases">
        <title>Draft Genome Sequence of Actibacterium mucosum KCTC 23349, a Marine Alphaproteobacterium with Complex Ionic Requirements Isolated from Mediterranean Seawater at Malvarrosa Beach, Valencia, Spain.</title>
        <authorList>
            <person name="Arahal D.R."/>
            <person name="Shao Z."/>
            <person name="Lai Q."/>
            <person name="Pujalte M.J."/>
        </authorList>
    </citation>
    <scope>NUCLEOTIDE SEQUENCE [LARGE SCALE GENOMIC DNA]</scope>
    <source>
        <strain evidence="2 3">KCTC 23349</strain>
    </source>
</reference>
<organism evidence="2 3">
    <name type="scientific">Actibacterium mucosum KCTC 23349</name>
    <dbReference type="NCBI Taxonomy" id="1454373"/>
    <lineage>
        <taxon>Bacteria</taxon>
        <taxon>Pseudomonadati</taxon>
        <taxon>Pseudomonadota</taxon>
        <taxon>Alphaproteobacteria</taxon>
        <taxon>Rhodobacterales</taxon>
        <taxon>Roseobacteraceae</taxon>
        <taxon>Actibacterium</taxon>
    </lineage>
</organism>
<dbReference type="STRING" id="1454373.ACMU_12035"/>
<gene>
    <name evidence="2" type="ORF">ACMU_12035</name>
</gene>
<evidence type="ECO:0000313" key="3">
    <source>
        <dbReference type="Proteomes" id="UP000026249"/>
    </source>
</evidence>
<protein>
    <recommendedName>
        <fullName evidence="1">Carrier domain-containing protein</fullName>
    </recommendedName>
</protein>
<accession>A0A037ZII8</accession>